<gene>
    <name evidence="3" type="ORF">GQR42_26935</name>
</gene>
<dbReference type="InterPro" id="IPR013783">
    <property type="entry name" value="Ig-like_fold"/>
</dbReference>
<sequence length="1760" mass="191902">MDRIDDRDATDPIQALSLPSSELSSLSLTGQEPTVGMSDEDPLLSAMSLATVPLPDLVVTDLSAPPVRRADTNIFPVSWTIANQGTGATTSREWIDGFYLSTDAVFSPDSDTSPIGYYRQKSLGAGESYTWSGLKVDLYGLTPGKYYLFLAVDRWYGELDNVQGESEETNNVSAPVPIEILPPANTDLVVSDIYITEPPDSGGFVGISWTVTNQGTEIATGGWWDSVYLSRDEVYDDQDQYLTDAFIDSQTALASNGSYSTQQTVYLPNDLGDLSDYYLIVATDLENSQSENNNNNNTKAIPLISRERSDLIVASITAPDQANIGDTIDVSWVVQNQGTGTAIGSPDYYYYDGLNYWWDNVYLSSDHILDDSDRLLESLYISNQPPLAPGLEYGTGATVNLPDDLSGNYFLIASADDYNLERESDENNNTLARPISITNDRPDLAISATETPRTVNAGSSFQVSWTVKNQGTVAANANWYDNVYLSNDATYDSSDYYLTDQYIDSQTPLAANGTYTINRSVTLPSNVVGDRYLLFIADQNNYQGEIDETNNVLAVPITINGADLIVSAYSAPSQTSLGSTIDLSWTVKNQGKAIATADWYDNVYLSNDATYDSSDYYLTDQYIDSQTPLAANGTYTINRSVTLPSNVVGDRYLLFIADQNNYQGEIDETNNVLAVPITINGADLIVSAYSAPSQTSLGSTIDLSWTVKNQGKAIATADWYDRVYLSRDALLDSSDSQVTSQYISTQTPLAVEGTYTINRSLTLSNSLPAGQLYLIFATDRDNYQLETSETNNILAVPITIAGPDLILSAATAPDSAVLSSNINVSWTVTNQGTISANAGWSDHIYVSSNPLYDSSDIYVNSFYRNNSLTANLSYSQNQTITLPANSGIGDRYLLFVTDRDKSQGETDDNNNVKAVPIKLSAPDLKIVSATAPSTAILNQNINVSWTVKNSGTVNAPANWYDYVYVSNDDKWDTYDLQVGDGSQYIDSQTPLAADGTYNISKNITIPTNAATGNRYLIFYADRNNNQGETDESNNTFVVPITLDAPDLIISEVTAPQTGIVGGQIQVTWKVTNQGTVDAPTDWYDDVYLSSDQWLNYSYYYYSDDIFLGRESITTQTPLAPNGSYSITKTFTLPNTGIYYNNLLENSYLIFATDRGSQQGETNENNNLKVVPITLQKPDLLVTDATAPIQADNGSTISVSWTVKNQGTVPANADWYDTVLLSQDNQLGNDTYLNQEYISTQTPLAADGSYTINRNLTLPSSSSFSGDGYLLFVTDYGYNYYNYYGQYQQAETNENNNVKAVAITLGVPDLTVASFTAPNTAILGSTVNVAWTVKNQGNVSAKADWYDKIYISDDQILGGTDTLVTEELIYSQTPLAANGSYTINKDIFLPSTATGNRYLLLVTDGSSNQGETNENNNVKAIPITLTAPDLIVSDVTAPTQASSGGMMDVSWKVTNQGNVEAPADWQDYVYLSDDQNLDYSDTLVTSESIATQTPLAAGGSYTINKNITLPNRPSGNYYLLFATDRNDKQGETNNNNNVKAVPISIGIPDLTITNATAPQRASAGETITLSWTVKNQGTTPANANWYDYVYVSSDQVVDSSDISIVSEYIDSQTPLAADGSYTATRNITLPNNAALVGDRYLIFVTDGNQNQPETSEGNNRLIIPINFSASDLTITNVTAPNTAVVGSNINVSWTVKNQGNGAANGNWYDYIYVSNDASLDNSYQISKSMTDIHARMLAKPAFVVTRIKKNGILLVIFSHLR</sequence>
<evidence type="ECO:0000256" key="1">
    <source>
        <dbReference type="SAM" id="MobiDB-lite"/>
    </source>
</evidence>
<feature type="domain" description="CARDB" evidence="2">
    <location>
        <begin position="682"/>
        <end position="794"/>
    </location>
</feature>
<proteinExistence type="predicted"/>
<feature type="domain" description="CARDB" evidence="2">
    <location>
        <begin position="1176"/>
        <end position="1299"/>
    </location>
</feature>
<evidence type="ECO:0000313" key="4">
    <source>
        <dbReference type="Proteomes" id="UP000438345"/>
    </source>
</evidence>
<dbReference type="RefSeq" id="WP_158202308.1">
    <property type="nucleotide sequence ID" value="NZ_CP046973.1"/>
</dbReference>
<dbReference type="InterPro" id="IPR011635">
    <property type="entry name" value="CARDB"/>
</dbReference>
<reference evidence="3 4" key="1">
    <citation type="submission" date="2019-12" db="EMBL/GenBank/DDBJ databases">
        <title>Complete genome sequence of Microcystis aeruginosa strain FD4.</title>
        <authorList>
            <person name="Urakawa H."/>
        </authorList>
    </citation>
    <scope>NUCLEOTIDE SEQUENCE [LARGE SCALE GENOMIC DNA]</scope>
    <source>
        <strain evidence="3 4">FD4</strain>
    </source>
</reference>
<dbReference type="Gene3D" id="2.60.40.10">
    <property type="entry name" value="Immunoglobulins"/>
    <property type="match status" value="14"/>
</dbReference>
<feature type="domain" description="CARDB" evidence="2">
    <location>
        <begin position="803"/>
        <end position="914"/>
    </location>
</feature>
<feature type="domain" description="CARDB" evidence="2">
    <location>
        <begin position="1307"/>
        <end position="1418"/>
    </location>
</feature>
<feature type="domain" description="CARDB" evidence="2">
    <location>
        <begin position="562"/>
        <end position="674"/>
    </location>
</feature>
<protein>
    <recommendedName>
        <fullName evidence="2">CARDB domain-containing protein</fullName>
    </recommendedName>
</protein>
<evidence type="ECO:0000259" key="2">
    <source>
        <dbReference type="Pfam" id="PF07705"/>
    </source>
</evidence>
<feature type="domain" description="CARDB" evidence="2">
    <location>
        <begin position="186"/>
        <end position="299"/>
    </location>
</feature>
<feature type="domain" description="CARDB" evidence="2">
    <location>
        <begin position="441"/>
        <end position="554"/>
    </location>
</feature>
<feature type="region of interest" description="Disordered" evidence="1">
    <location>
        <begin position="21"/>
        <end position="40"/>
    </location>
</feature>
<feature type="domain" description="CARDB" evidence="2">
    <location>
        <begin position="921"/>
        <end position="1036"/>
    </location>
</feature>
<accession>A0A857DAC1</accession>
<dbReference type="EMBL" id="CP046973">
    <property type="protein sequence ID" value="QGZ92577.1"/>
    <property type="molecule type" value="Genomic_DNA"/>
</dbReference>
<evidence type="ECO:0000313" key="3">
    <source>
        <dbReference type="EMBL" id="QGZ92577.1"/>
    </source>
</evidence>
<feature type="domain" description="CARDB" evidence="2">
    <location>
        <begin position="1426"/>
        <end position="1539"/>
    </location>
</feature>
<feature type="domain" description="CARDB" evidence="2">
    <location>
        <begin position="1547"/>
        <end position="1659"/>
    </location>
</feature>
<feature type="domain" description="CARDB" evidence="2">
    <location>
        <begin position="1044"/>
        <end position="1167"/>
    </location>
</feature>
<organism evidence="3 4">
    <name type="scientific">Microcystis aeruginosa FD4</name>
    <dbReference type="NCBI Taxonomy" id="2686288"/>
    <lineage>
        <taxon>Bacteria</taxon>
        <taxon>Bacillati</taxon>
        <taxon>Cyanobacteriota</taxon>
        <taxon>Cyanophyceae</taxon>
        <taxon>Oscillatoriophycideae</taxon>
        <taxon>Chroococcales</taxon>
        <taxon>Microcystaceae</taxon>
        <taxon>Microcystis</taxon>
    </lineage>
</organism>
<dbReference type="Proteomes" id="UP000438345">
    <property type="component" value="Chromosome"/>
</dbReference>
<feature type="domain" description="CARDB" evidence="2">
    <location>
        <begin position="309"/>
        <end position="432"/>
    </location>
</feature>
<dbReference type="Pfam" id="PF07705">
    <property type="entry name" value="CARDB"/>
    <property type="match status" value="12"/>
</dbReference>
<name>A0A857DAC1_MICAE</name>